<dbReference type="InterPro" id="IPR036056">
    <property type="entry name" value="Fibrinogen-like_C"/>
</dbReference>
<keyword evidence="5" id="KW-0812">Transmembrane</keyword>
<feature type="domain" description="Ig-like" evidence="6">
    <location>
        <begin position="348"/>
        <end position="430"/>
    </location>
</feature>
<keyword evidence="3" id="KW-0393">Immunoglobulin domain</keyword>
<dbReference type="CDD" id="cd00087">
    <property type="entry name" value="FReD"/>
    <property type="match status" value="1"/>
</dbReference>
<gene>
    <name evidence="8" type="ORF">PLOB_00000289</name>
</gene>
<dbReference type="PANTHER" id="PTHR10075:SF14">
    <property type="entry name" value="CELL ADHESION MOLECULE DSCAM2-RELATED"/>
    <property type="match status" value="1"/>
</dbReference>
<accession>A0ABN8MS01</accession>
<evidence type="ECO:0000256" key="4">
    <source>
        <dbReference type="SAM" id="MobiDB-lite"/>
    </source>
</evidence>
<dbReference type="InterPro" id="IPR003599">
    <property type="entry name" value="Ig_sub"/>
</dbReference>
<keyword evidence="2" id="KW-0272">Extracellular matrix</keyword>
<keyword evidence="2" id="KW-0964">Secreted</keyword>
<organism evidence="8 9">
    <name type="scientific">Porites lobata</name>
    <dbReference type="NCBI Taxonomy" id="104759"/>
    <lineage>
        <taxon>Eukaryota</taxon>
        <taxon>Metazoa</taxon>
        <taxon>Cnidaria</taxon>
        <taxon>Anthozoa</taxon>
        <taxon>Hexacorallia</taxon>
        <taxon>Scleractinia</taxon>
        <taxon>Fungiina</taxon>
        <taxon>Poritidae</taxon>
        <taxon>Porites</taxon>
    </lineage>
</organism>
<evidence type="ECO:0000259" key="7">
    <source>
        <dbReference type="PROSITE" id="PS51406"/>
    </source>
</evidence>
<dbReference type="PROSITE" id="PS51406">
    <property type="entry name" value="FIBRINOGEN_C_2"/>
    <property type="match status" value="1"/>
</dbReference>
<dbReference type="Gene3D" id="3.90.215.10">
    <property type="entry name" value="Gamma Fibrinogen, chain A, domain 1"/>
    <property type="match status" value="1"/>
</dbReference>
<sequence>MKMTSQKQLLPSFATTISALGILLYCIGFLRVELELNNPKKRLNALENNPETKPLSSDRNLVKIIKDARAEFYNDEHHRARRQANSGPPGPPGPPGPRGEKGDRGRKGKKGTRGIKGDRGIMGLPAKSGKQGIMGPAGPKGDLGLKGQKGDTGPGGMPGTKGEPGESISAPVVAVSPTNLTVNESGTASFHCSVSGNPEPAVVWSKRGNLSEVSKSAVSRGRLLLKNVNESDSGEYQCSATNILGHSQTLVQLVVNVHPRVSLHPGPHYAIEGSNFTLPPCHVTGYPAPVVIWRKASGQLPQKRVKYNNSSLQLLNAQKIDSDWYICSATNLLGIFQRKTLVMIVSFPRFTVKTNESIFAPSGSALTLNCSATGDPQPVISWRKQGGHLPVGRNQQINGALVIRDITKNDAGYYICAATSAGVFNVETMTCVQVPPKDCSDLLKSGHTQSGVYSVNPDGKGSFNVYCDMRTDGGGWTVFQRRQDGSVDFYRGWNDYKSGFGQLTAEFWLGNDKIHRLTAAKPRSLRVEVEDWNGVRAYAKYGKFNIGDEQAKY</sequence>
<dbReference type="Pfam" id="PF01391">
    <property type="entry name" value="Collagen"/>
    <property type="match status" value="1"/>
</dbReference>
<evidence type="ECO:0000256" key="5">
    <source>
        <dbReference type="SAM" id="Phobius"/>
    </source>
</evidence>
<dbReference type="InterPro" id="IPR002181">
    <property type="entry name" value="Fibrinogen_a/b/g_C_dom"/>
</dbReference>
<feature type="compositionally biased region" description="Gly residues" evidence="4">
    <location>
        <begin position="150"/>
        <end position="159"/>
    </location>
</feature>
<feature type="compositionally biased region" description="Pro residues" evidence="4">
    <location>
        <begin position="88"/>
        <end position="97"/>
    </location>
</feature>
<feature type="domain" description="Ig-like" evidence="6">
    <location>
        <begin position="259"/>
        <end position="342"/>
    </location>
</feature>
<keyword evidence="5" id="KW-1133">Transmembrane helix</keyword>
<dbReference type="SMART" id="SM00409">
    <property type="entry name" value="IG"/>
    <property type="match status" value="3"/>
</dbReference>
<protein>
    <submittedName>
        <fullName evidence="8">Uncharacterized protein</fullName>
    </submittedName>
</protein>
<dbReference type="SUPFAM" id="SSF56496">
    <property type="entry name" value="Fibrinogen C-terminal domain-like"/>
    <property type="match status" value="1"/>
</dbReference>
<dbReference type="SMART" id="SM00186">
    <property type="entry name" value="FBG"/>
    <property type="match status" value="1"/>
</dbReference>
<dbReference type="InterPro" id="IPR003598">
    <property type="entry name" value="Ig_sub2"/>
</dbReference>
<comment type="caution">
    <text evidence="8">The sequence shown here is derived from an EMBL/GenBank/DDBJ whole genome shotgun (WGS) entry which is preliminary data.</text>
</comment>
<dbReference type="InterPro" id="IPR008160">
    <property type="entry name" value="Collagen"/>
</dbReference>
<feature type="domain" description="Ig-like" evidence="6">
    <location>
        <begin position="171"/>
        <end position="256"/>
    </location>
</feature>
<dbReference type="InterPro" id="IPR036179">
    <property type="entry name" value="Ig-like_dom_sf"/>
</dbReference>
<evidence type="ECO:0000313" key="9">
    <source>
        <dbReference type="Proteomes" id="UP001159405"/>
    </source>
</evidence>
<dbReference type="InterPro" id="IPR007110">
    <property type="entry name" value="Ig-like_dom"/>
</dbReference>
<dbReference type="Proteomes" id="UP001159405">
    <property type="component" value="Unassembled WGS sequence"/>
</dbReference>
<feature type="transmembrane region" description="Helical" evidence="5">
    <location>
        <begin position="12"/>
        <end position="32"/>
    </location>
</feature>
<evidence type="ECO:0000256" key="1">
    <source>
        <dbReference type="ARBA" id="ARBA00004498"/>
    </source>
</evidence>
<keyword evidence="9" id="KW-1185">Reference proteome</keyword>
<dbReference type="InterPro" id="IPR013783">
    <property type="entry name" value="Ig-like_fold"/>
</dbReference>
<evidence type="ECO:0000313" key="8">
    <source>
        <dbReference type="EMBL" id="CAH3032769.1"/>
    </source>
</evidence>
<dbReference type="CDD" id="cd00096">
    <property type="entry name" value="Ig"/>
    <property type="match status" value="1"/>
</dbReference>
<dbReference type="InterPro" id="IPR014716">
    <property type="entry name" value="Fibrinogen_a/b/g_C_1"/>
</dbReference>
<proteinExistence type="predicted"/>
<feature type="region of interest" description="Disordered" evidence="4">
    <location>
        <begin position="77"/>
        <end position="167"/>
    </location>
</feature>
<dbReference type="PROSITE" id="PS50835">
    <property type="entry name" value="IG_LIKE"/>
    <property type="match status" value="3"/>
</dbReference>
<dbReference type="NCBIfam" id="NF040941">
    <property type="entry name" value="GGGWT_bact"/>
    <property type="match status" value="1"/>
</dbReference>
<reference evidence="8 9" key="1">
    <citation type="submission" date="2022-05" db="EMBL/GenBank/DDBJ databases">
        <authorList>
            <consortium name="Genoscope - CEA"/>
            <person name="William W."/>
        </authorList>
    </citation>
    <scope>NUCLEOTIDE SEQUENCE [LARGE SCALE GENOMIC DNA]</scope>
</reference>
<comment type="subcellular location">
    <subcellularLocation>
        <location evidence="1">Secreted</location>
        <location evidence="1">Extracellular space</location>
        <location evidence="1">Extracellular matrix</location>
    </subcellularLocation>
</comment>
<dbReference type="Pfam" id="PF00147">
    <property type="entry name" value="Fibrinogen_C"/>
    <property type="match status" value="1"/>
</dbReference>
<name>A0ABN8MS01_9CNID</name>
<dbReference type="SMART" id="SM00408">
    <property type="entry name" value="IGc2"/>
    <property type="match status" value="3"/>
</dbReference>
<dbReference type="SUPFAM" id="SSF48726">
    <property type="entry name" value="Immunoglobulin"/>
    <property type="match status" value="3"/>
</dbReference>
<evidence type="ECO:0000256" key="2">
    <source>
        <dbReference type="ARBA" id="ARBA00022530"/>
    </source>
</evidence>
<evidence type="ECO:0000259" key="6">
    <source>
        <dbReference type="PROSITE" id="PS50835"/>
    </source>
</evidence>
<dbReference type="EMBL" id="CALNXK010000001">
    <property type="protein sequence ID" value="CAH3032769.1"/>
    <property type="molecule type" value="Genomic_DNA"/>
</dbReference>
<feature type="domain" description="Fibrinogen C-terminal" evidence="7">
    <location>
        <begin position="430"/>
        <end position="553"/>
    </location>
</feature>
<dbReference type="PANTHER" id="PTHR10075">
    <property type="entry name" value="BASIGIN RELATED"/>
    <property type="match status" value="1"/>
</dbReference>
<keyword evidence="5" id="KW-0472">Membrane</keyword>
<evidence type="ECO:0000256" key="3">
    <source>
        <dbReference type="ARBA" id="ARBA00023319"/>
    </source>
</evidence>
<dbReference type="Pfam" id="PF13927">
    <property type="entry name" value="Ig_3"/>
    <property type="match status" value="3"/>
</dbReference>
<dbReference type="Gene3D" id="2.60.40.10">
    <property type="entry name" value="Immunoglobulins"/>
    <property type="match status" value="3"/>
</dbReference>